<dbReference type="OrthoDB" id="6239426at2759"/>
<feature type="transmembrane region" description="Helical" evidence="5">
    <location>
        <begin position="358"/>
        <end position="388"/>
    </location>
</feature>
<feature type="transmembrane region" description="Helical" evidence="5">
    <location>
        <begin position="228"/>
        <end position="246"/>
    </location>
</feature>
<evidence type="ECO:0000256" key="3">
    <source>
        <dbReference type="ARBA" id="ARBA00022989"/>
    </source>
</evidence>
<dbReference type="EMBL" id="UZAN01057380">
    <property type="protein sequence ID" value="VDP91635.1"/>
    <property type="molecule type" value="Genomic_DNA"/>
</dbReference>
<feature type="transmembrane region" description="Helical" evidence="5">
    <location>
        <begin position="288"/>
        <end position="309"/>
    </location>
</feature>
<evidence type="ECO:0000259" key="6">
    <source>
        <dbReference type="PROSITE" id="PS50262"/>
    </source>
</evidence>
<dbReference type="Proteomes" id="UP000272942">
    <property type="component" value="Unassembled WGS sequence"/>
</dbReference>
<evidence type="ECO:0000256" key="2">
    <source>
        <dbReference type="ARBA" id="ARBA00022692"/>
    </source>
</evidence>
<protein>
    <submittedName>
        <fullName evidence="9">G_PROTEIN_RECEP_F1_2 domain-containing protein</fullName>
    </submittedName>
</protein>
<dbReference type="PROSITE" id="PS50262">
    <property type="entry name" value="G_PROTEIN_RECEP_F1_2"/>
    <property type="match status" value="1"/>
</dbReference>
<sequence length="476" mass="53596">MESNRSLIFSFQFYHHVEYLGSCGKINDSRMFGNEPALPTLYAELPGLVLTFIALILNGLSLIVFCVDEWGGLRLRSCSPESTSAADKTTRSTVIASTDATHANPNVSFGLSKRSNVAGSKRSSVTLSLLLLCACECTYAFGKTVFRTSLFTTPYAISATIDSMDVMESMKRRIEVLPVLQNLFFFISDVGLMCRNWCVCLITIARAEVVMWPLGSRRWQRILRTRRWFFVSFLVILNIAIVFAYLKHSDFVGNLCFDPARMQFALWMHEFTMSQSQFESFELFGYHMLQSCLAWCLIFVFTLIIIIRLKPWKQDVDKLFSSLKQSPAHQSLKSNPAAQSVSAQADAMRRRQRSQIRATRVVIVIVVMFVVLEFVTFVSVCFQFAGIVGAHSPTMRTLESVANTMVTADSIGNFIVFILTLKQFRIMCLQLFCCRKRPITPSTSVAMHTPGQISTGNNVGQSSVVVSTERTQIELE</sequence>
<evidence type="ECO:0000313" key="7">
    <source>
        <dbReference type="EMBL" id="VDP91635.1"/>
    </source>
</evidence>
<dbReference type="SUPFAM" id="SSF81321">
    <property type="entry name" value="Family A G protein-coupled receptor-like"/>
    <property type="match status" value="1"/>
</dbReference>
<keyword evidence="4 5" id="KW-0472">Membrane</keyword>
<reference evidence="9" key="1">
    <citation type="submission" date="2016-06" db="UniProtKB">
        <authorList>
            <consortium name="WormBaseParasite"/>
        </authorList>
    </citation>
    <scope>IDENTIFICATION</scope>
</reference>
<keyword evidence="8" id="KW-1185">Reference proteome</keyword>
<dbReference type="InterPro" id="IPR052954">
    <property type="entry name" value="GPCR-Ligand_Int"/>
</dbReference>
<evidence type="ECO:0000256" key="1">
    <source>
        <dbReference type="ARBA" id="ARBA00004370"/>
    </source>
</evidence>
<evidence type="ECO:0000313" key="8">
    <source>
        <dbReference type="Proteomes" id="UP000272942"/>
    </source>
</evidence>
<proteinExistence type="predicted"/>
<feature type="transmembrane region" description="Helical" evidence="5">
    <location>
        <begin position="400"/>
        <end position="421"/>
    </location>
</feature>
<dbReference type="WBParaSite" id="ECPE_0001440301-mRNA-1">
    <property type="protein sequence ID" value="ECPE_0001440301-mRNA-1"/>
    <property type="gene ID" value="ECPE_0001440301"/>
</dbReference>
<dbReference type="GO" id="GO:0016020">
    <property type="term" value="C:membrane"/>
    <property type="evidence" value="ECO:0007669"/>
    <property type="project" value="UniProtKB-SubCell"/>
</dbReference>
<dbReference type="AlphaFoldDB" id="A0A183B578"/>
<organism evidence="9">
    <name type="scientific">Echinostoma caproni</name>
    <dbReference type="NCBI Taxonomy" id="27848"/>
    <lineage>
        <taxon>Eukaryota</taxon>
        <taxon>Metazoa</taxon>
        <taxon>Spiralia</taxon>
        <taxon>Lophotrochozoa</taxon>
        <taxon>Platyhelminthes</taxon>
        <taxon>Trematoda</taxon>
        <taxon>Digenea</taxon>
        <taxon>Plagiorchiida</taxon>
        <taxon>Echinostomata</taxon>
        <taxon>Echinostomatoidea</taxon>
        <taxon>Echinostomatidae</taxon>
        <taxon>Echinostoma</taxon>
    </lineage>
</organism>
<gene>
    <name evidence="7" type="ORF">ECPE_LOCUS14363</name>
</gene>
<dbReference type="Gene3D" id="1.20.1070.10">
    <property type="entry name" value="Rhodopsin 7-helix transmembrane proteins"/>
    <property type="match status" value="1"/>
</dbReference>
<comment type="subcellular location">
    <subcellularLocation>
        <location evidence="1">Membrane</location>
    </subcellularLocation>
</comment>
<evidence type="ECO:0000256" key="5">
    <source>
        <dbReference type="SAM" id="Phobius"/>
    </source>
</evidence>
<keyword evidence="3 5" id="KW-1133">Transmembrane helix</keyword>
<evidence type="ECO:0000313" key="9">
    <source>
        <dbReference type="WBParaSite" id="ECPE_0001440301-mRNA-1"/>
    </source>
</evidence>
<feature type="transmembrane region" description="Helical" evidence="5">
    <location>
        <begin position="45"/>
        <end position="67"/>
    </location>
</feature>
<dbReference type="InterPro" id="IPR017452">
    <property type="entry name" value="GPCR_Rhodpsn_7TM"/>
</dbReference>
<name>A0A183B578_9TREM</name>
<dbReference type="PANTHER" id="PTHR46641">
    <property type="entry name" value="FMRFAMIDE RECEPTOR-RELATED"/>
    <property type="match status" value="1"/>
</dbReference>
<evidence type="ECO:0000256" key="4">
    <source>
        <dbReference type="ARBA" id="ARBA00023136"/>
    </source>
</evidence>
<keyword evidence="2 5" id="KW-0812">Transmembrane</keyword>
<accession>A0A183B578</accession>
<dbReference type="PANTHER" id="PTHR46641:SF2">
    <property type="entry name" value="FMRFAMIDE RECEPTOR"/>
    <property type="match status" value="1"/>
</dbReference>
<reference evidence="7 8" key="2">
    <citation type="submission" date="2018-11" db="EMBL/GenBank/DDBJ databases">
        <authorList>
            <consortium name="Pathogen Informatics"/>
        </authorList>
    </citation>
    <scope>NUCLEOTIDE SEQUENCE [LARGE SCALE GENOMIC DNA]</scope>
    <source>
        <strain evidence="7 8">Egypt</strain>
    </source>
</reference>
<feature type="domain" description="G-protein coupled receptors family 1 profile" evidence="6">
    <location>
        <begin position="103"/>
        <end position="417"/>
    </location>
</feature>